<reference evidence="1" key="2">
    <citation type="journal article" date="2015" name="Data Brief">
        <title>Shoot transcriptome of the giant reed, Arundo donax.</title>
        <authorList>
            <person name="Barrero R.A."/>
            <person name="Guerrero F.D."/>
            <person name="Moolhuijzen P."/>
            <person name="Goolsby J.A."/>
            <person name="Tidwell J."/>
            <person name="Bellgard S.E."/>
            <person name="Bellgard M.I."/>
        </authorList>
    </citation>
    <scope>NUCLEOTIDE SEQUENCE</scope>
    <source>
        <tissue evidence="1">Shoot tissue taken approximately 20 cm above the soil surface</tissue>
    </source>
</reference>
<sequence length="41" mass="4853">MYCILLFIRICSQNRSFNLTQALEQTFSCLELLQHRRSSST</sequence>
<evidence type="ECO:0000313" key="1">
    <source>
        <dbReference type="EMBL" id="JAE12222.1"/>
    </source>
</evidence>
<dbReference type="AlphaFoldDB" id="A0A0A9FIQ3"/>
<dbReference type="EMBL" id="GBRH01185674">
    <property type="protein sequence ID" value="JAE12222.1"/>
    <property type="molecule type" value="Transcribed_RNA"/>
</dbReference>
<reference evidence="1" key="1">
    <citation type="submission" date="2014-09" db="EMBL/GenBank/DDBJ databases">
        <authorList>
            <person name="Magalhaes I.L.F."/>
            <person name="Oliveira U."/>
            <person name="Santos F.R."/>
            <person name="Vidigal T.H.D.A."/>
            <person name="Brescovit A.D."/>
            <person name="Santos A.J."/>
        </authorList>
    </citation>
    <scope>NUCLEOTIDE SEQUENCE</scope>
    <source>
        <tissue evidence="1">Shoot tissue taken approximately 20 cm above the soil surface</tissue>
    </source>
</reference>
<name>A0A0A9FIQ3_ARUDO</name>
<accession>A0A0A9FIQ3</accession>
<proteinExistence type="predicted"/>
<protein>
    <submittedName>
        <fullName evidence="1">Uncharacterized protein</fullName>
    </submittedName>
</protein>
<organism evidence="1">
    <name type="scientific">Arundo donax</name>
    <name type="common">Giant reed</name>
    <name type="synonym">Donax arundinaceus</name>
    <dbReference type="NCBI Taxonomy" id="35708"/>
    <lineage>
        <taxon>Eukaryota</taxon>
        <taxon>Viridiplantae</taxon>
        <taxon>Streptophyta</taxon>
        <taxon>Embryophyta</taxon>
        <taxon>Tracheophyta</taxon>
        <taxon>Spermatophyta</taxon>
        <taxon>Magnoliopsida</taxon>
        <taxon>Liliopsida</taxon>
        <taxon>Poales</taxon>
        <taxon>Poaceae</taxon>
        <taxon>PACMAD clade</taxon>
        <taxon>Arundinoideae</taxon>
        <taxon>Arundineae</taxon>
        <taxon>Arundo</taxon>
    </lineage>
</organism>